<evidence type="ECO:0000259" key="13">
    <source>
        <dbReference type="PROSITE" id="PS00125"/>
    </source>
</evidence>
<dbReference type="InterPro" id="IPR006186">
    <property type="entry name" value="Ser/Thr-sp_prot-phosphatase"/>
</dbReference>
<keyword evidence="9" id="KW-0408">Iron</keyword>
<dbReference type="PROSITE" id="PS00125">
    <property type="entry name" value="SER_THR_PHOSPHATASE"/>
    <property type="match status" value="1"/>
</dbReference>
<proteinExistence type="inferred from homology"/>
<evidence type="ECO:0000256" key="11">
    <source>
        <dbReference type="ARBA" id="ARBA00048336"/>
    </source>
</evidence>
<evidence type="ECO:0000313" key="14">
    <source>
        <dbReference type="EMBL" id="KAL3876388.1"/>
    </source>
</evidence>
<evidence type="ECO:0000256" key="3">
    <source>
        <dbReference type="ARBA" id="ARBA00009905"/>
    </source>
</evidence>
<comment type="cofactor">
    <cofactor evidence="1">
        <name>Zn(2+)</name>
        <dbReference type="ChEBI" id="CHEBI:29105"/>
    </cofactor>
</comment>
<comment type="catalytic activity">
    <reaction evidence="11 12">
        <text>O-phospho-L-threonyl-[protein] + H2O = L-threonyl-[protein] + phosphate</text>
        <dbReference type="Rhea" id="RHEA:47004"/>
        <dbReference type="Rhea" id="RHEA-COMP:11060"/>
        <dbReference type="Rhea" id="RHEA-COMP:11605"/>
        <dbReference type="ChEBI" id="CHEBI:15377"/>
        <dbReference type="ChEBI" id="CHEBI:30013"/>
        <dbReference type="ChEBI" id="CHEBI:43474"/>
        <dbReference type="ChEBI" id="CHEBI:61977"/>
        <dbReference type="EC" id="3.1.3.16"/>
    </reaction>
</comment>
<evidence type="ECO:0000256" key="1">
    <source>
        <dbReference type="ARBA" id="ARBA00001947"/>
    </source>
</evidence>
<dbReference type="Gene3D" id="3.60.21.10">
    <property type="match status" value="1"/>
</dbReference>
<evidence type="ECO:0000256" key="5">
    <source>
        <dbReference type="ARBA" id="ARBA00022801"/>
    </source>
</evidence>
<comment type="cofactor">
    <cofactor evidence="2">
        <name>Fe(3+)</name>
        <dbReference type="ChEBI" id="CHEBI:29034"/>
    </cofactor>
</comment>
<feature type="domain" description="Serine/threonine specific protein phosphatases" evidence="13">
    <location>
        <begin position="144"/>
        <end position="149"/>
    </location>
</feature>
<sequence>MATSEGKLSTTERVVKSVAFPPSHRLTMSEVFDSKGKPKPEVLKQHFILEGRVTEDVALRIINEGAALLRQEKTMLDIEAPVTVCGDIHGQFYDLMKLFEVGGPPATTRYLFLGDYVDRGYFSIECVLYLWALKILYPSTFFLLRGNHECRHLTEYFTFKQECKIKYTEKVYDACMEAFDCLPLAALMNQQFLCVHGGLSPEIHTLDDIRKLDRFKEPPAFGPMCDLLWSDPLEEFGNEKTTEHFTHNSVRGCSYFYSYAACCDFLQQNNLLSIIRAHEAQDAGYRMYRKSQTTGFPSLITIFSAPNYLDVYNNKAAILKYEDNVMNIRQFNCSPHPYWLPNFMDVFTWSLPFVGEKVTEMLVNVLNICSDEELLSETDDTFEGTKLEKIDGGAVAARKEVIRNKIRAIGKMARVFTVLREESESVLQLKGLTPNGLLPMGALSGGRETLKTALSGFSPTHKISGFEEAKSLDKINERMPPRKDVLNNSSS</sequence>
<keyword evidence="7" id="KW-0112">Calmodulin-binding</keyword>
<dbReference type="AlphaFoldDB" id="A0ABD3WUR2"/>
<dbReference type="InterPro" id="IPR029052">
    <property type="entry name" value="Metallo-depent_PP-like"/>
</dbReference>
<dbReference type="SUPFAM" id="SSF56300">
    <property type="entry name" value="Metallo-dependent phosphatases"/>
    <property type="match status" value="1"/>
</dbReference>
<dbReference type="GO" id="GO:0005516">
    <property type="term" value="F:calmodulin binding"/>
    <property type="evidence" value="ECO:0007669"/>
    <property type="project" value="UniProtKB-KW"/>
</dbReference>
<dbReference type="Pfam" id="PF00149">
    <property type="entry name" value="Metallophos"/>
    <property type="match status" value="1"/>
</dbReference>
<dbReference type="FunFam" id="3.60.21.10:FF:000002">
    <property type="entry name" value="Serine/threonine-protein phosphatase"/>
    <property type="match status" value="1"/>
</dbReference>
<dbReference type="InterPro" id="IPR004843">
    <property type="entry name" value="Calcineurin-like_PHP"/>
</dbReference>
<gene>
    <name evidence="14" type="ORF">ACJMK2_034238</name>
</gene>
<organism evidence="14 15">
    <name type="scientific">Sinanodonta woodiana</name>
    <name type="common">Chinese pond mussel</name>
    <name type="synonym">Anodonta woodiana</name>
    <dbReference type="NCBI Taxonomy" id="1069815"/>
    <lineage>
        <taxon>Eukaryota</taxon>
        <taxon>Metazoa</taxon>
        <taxon>Spiralia</taxon>
        <taxon>Lophotrochozoa</taxon>
        <taxon>Mollusca</taxon>
        <taxon>Bivalvia</taxon>
        <taxon>Autobranchia</taxon>
        <taxon>Heteroconchia</taxon>
        <taxon>Palaeoheterodonta</taxon>
        <taxon>Unionida</taxon>
        <taxon>Unionoidea</taxon>
        <taxon>Unionidae</taxon>
        <taxon>Unioninae</taxon>
        <taxon>Sinanodonta</taxon>
    </lineage>
</organism>
<dbReference type="EC" id="3.1.3.16" evidence="12"/>
<comment type="similarity">
    <text evidence="3">Belongs to the PPP phosphatase family. PP-2B subfamily.</text>
</comment>
<evidence type="ECO:0000256" key="2">
    <source>
        <dbReference type="ARBA" id="ARBA00001965"/>
    </source>
</evidence>
<keyword evidence="15" id="KW-1185">Reference proteome</keyword>
<evidence type="ECO:0000256" key="12">
    <source>
        <dbReference type="RuleBase" id="RU004273"/>
    </source>
</evidence>
<evidence type="ECO:0000313" key="15">
    <source>
        <dbReference type="Proteomes" id="UP001634394"/>
    </source>
</evidence>
<dbReference type="GO" id="GO:0046872">
    <property type="term" value="F:metal ion binding"/>
    <property type="evidence" value="ECO:0007669"/>
    <property type="project" value="UniProtKB-KW"/>
</dbReference>
<dbReference type="EMBL" id="JBJQND010000005">
    <property type="protein sequence ID" value="KAL3876388.1"/>
    <property type="molecule type" value="Genomic_DNA"/>
</dbReference>
<keyword evidence="5 12" id="KW-0378">Hydrolase</keyword>
<evidence type="ECO:0000256" key="4">
    <source>
        <dbReference type="ARBA" id="ARBA00022723"/>
    </source>
</evidence>
<dbReference type="PRINTS" id="PR00114">
    <property type="entry name" value="STPHPHTASE"/>
</dbReference>
<keyword evidence="8" id="KW-0904">Protein phosphatase</keyword>
<comment type="catalytic activity">
    <reaction evidence="10">
        <text>O-phospho-L-seryl-[protein] + H2O = L-seryl-[protein] + phosphate</text>
        <dbReference type="Rhea" id="RHEA:20629"/>
        <dbReference type="Rhea" id="RHEA-COMP:9863"/>
        <dbReference type="Rhea" id="RHEA-COMP:11604"/>
        <dbReference type="ChEBI" id="CHEBI:15377"/>
        <dbReference type="ChEBI" id="CHEBI:29999"/>
        <dbReference type="ChEBI" id="CHEBI:43474"/>
        <dbReference type="ChEBI" id="CHEBI:83421"/>
        <dbReference type="EC" id="3.1.3.16"/>
    </reaction>
</comment>
<name>A0ABD3WUR2_SINWO</name>
<dbReference type="SMART" id="SM00156">
    <property type="entry name" value="PP2Ac"/>
    <property type="match status" value="1"/>
</dbReference>
<evidence type="ECO:0000256" key="6">
    <source>
        <dbReference type="ARBA" id="ARBA00022833"/>
    </source>
</evidence>
<evidence type="ECO:0000256" key="10">
    <source>
        <dbReference type="ARBA" id="ARBA00047761"/>
    </source>
</evidence>
<comment type="caution">
    <text evidence="14">The sequence shown here is derived from an EMBL/GenBank/DDBJ whole genome shotgun (WGS) entry which is preliminary data.</text>
</comment>
<dbReference type="InterPro" id="IPR041751">
    <property type="entry name" value="MPP_PP2B"/>
</dbReference>
<dbReference type="Proteomes" id="UP001634394">
    <property type="component" value="Unassembled WGS sequence"/>
</dbReference>
<evidence type="ECO:0000256" key="7">
    <source>
        <dbReference type="ARBA" id="ARBA00022860"/>
    </source>
</evidence>
<keyword evidence="6" id="KW-0862">Zinc</keyword>
<evidence type="ECO:0000256" key="9">
    <source>
        <dbReference type="ARBA" id="ARBA00023004"/>
    </source>
</evidence>
<dbReference type="PANTHER" id="PTHR45673">
    <property type="entry name" value="SERINE/THREONINE-PROTEIN PHOSPHATASE 2B CATALYTIC SUBUNIT 1-RELATED"/>
    <property type="match status" value="1"/>
</dbReference>
<dbReference type="CDD" id="cd07416">
    <property type="entry name" value="MPP_PP2B"/>
    <property type="match status" value="1"/>
</dbReference>
<keyword evidence="4" id="KW-0479">Metal-binding</keyword>
<evidence type="ECO:0000256" key="8">
    <source>
        <dbReference type="ARBA" id="ARBA00022912"/>
    </source>
</evidence>
<dbReference type="InterPro" id="IPR043360">
    <property type="entry name" value="PP2B"/>
</dbReference>
<protein>
    <recommendedName>
        <fullName evidence="12">Serine/threonine-protein phosphatase</fullName>
        <ecNumber evidence="12">3.1.3.16</ecNumber>
    </recommendedName>
</protein>
<accession>A0ABD3WUR2</accession>
<dbReference type="GO" id="GO:0004722">
    <property type="term" value="F:protein serine/threonine phosphatase activity"/>
    <property type="evidence" value="ECO:0007669"/>
    <property type="project" value="UniProtKB-EC"/>
</dbReference>
<reference evidence="14 15" key="1">
    <citation type="submission" date="2024-11" db="EMBL/GenBank/DDBJ databases">
        <title>Chromosome-level genome assembly of the freshwater bivalve Anodonta woodiana.</title>
        <authorList>
            <person name="Chen X."/>
        </authorList>
    </citation>
    <scope>NUCLEOTIDE SEQUENCE [LARGE SCALE GENOMIC DNA]</scope>
    <source>
        <strain evidence="14">MN2024</strain>
        <tissue evidence="14">Gills</tissue>
    </source>
</reference>